<sequence>MSAFSLPKMHDKETPPNTPTQSPSEPTMSLEVTQEFVDKLQLLVAPKTVVEGSSKVQITPTPVSVDSKTEEERLRASREEYKSINEVWDKQASSYIIADSVASASVDELDEYLFIHRKRSDRKSLVTASYVDIKSKHLQEILINVLGDKDAANDNLDDRRFDAEIALANDRRAFQVVQERLVERSHEAEARSQHHQNLLTEALAQMASDRETYRLTLSISPEADFLLLRVVTCEGSQIRLRDRILSPSGADDLFEQLQRANHDIKQYVIWVGMARQVLARRDTTYSTVREAWHLRQVLWVLPAASYTDIRRSWVRLSDHNATNELERKGITLSVSNGRLQYSDANARHAQINRRKRKRTTRWPRARSRSRSPRGDDRARPSNCSRSPVRGRTEWAKRSPSVDAQDALDSADSAVQLAGGSRVCGPTADIVFDEESMQTVKRIEDIMENE</sequence>
<dbReference type="Proteomes" id="UP001281147">
    <property type="component" value="Unassembled WGS sequence"/>
</dbReference>
<protein>
    <submittedName>
        <fullName evidence="1">Uncharacterized protein</fullName>
    </submittedName>
</protein>
<comment type="caution">
    <text evidence="1">The sequence shown here is derived from an EMBL/GenBank/DDBJ whole genome shotgun (WGS) entry which is preliminary data.</text>
</comment>
<reference evidence="1" key="1">
    <citation type="submission" date="2023-07" db="EMBL/GenBank/DDBJ databases">
        <title>Black Yeasts Isolated from many extreme environments.</title>
        <authorList>
            <person name="Coleine C."/>
            <person name="Stajich J.E."/>
            <person name="Selbmann L."/>
        </authorList>
    </citation>
    <scope>NUCLEOTIDE SEQUENCE</scope>
    <source>
        <strain evidence="1">CCFEE 5714</strain>
    </source>
</reference>
<evidence type="ECO:0000313" key="1">
    <source>
        <dbReference type="EMBL" id="KAK3700529.1"/>
    </source>
</evidence>
<dbReference type="EMBL" id="JAUTXU010000184">
    <property type="protein sequence ID" value="KAK3700529.1"/>
    <property type="molecule type" value="Genomic_DNA"/>
</dbReference>
<gene>
    <name evidence="1" type="ORF">LTR37_015930</name>
</gene>
<accession>A0ACC3MPB0</accession>
<name>A0ACC3MPB0_9PEZI</name>
<organism evidence="1 2">
    <name type="scientific">Vermiconidia calcicola</name>
    <dbReference type="NCBI Taxonomy" id="1690605"/>
    <lineage>
        <taxon>Eukaryota</taxon>
        <taxon>Fungi</taxon>
        <taxon>Dikarya</taxon>
        <taxon>Ascomycota</taxon>
        <taxon>Pezizomycotina</taxon>
        <taxon>Dothideomycetes</taxon>
        <taxon>Dothideomycetidae</taxon>
        <taxon>Mycosphaerellales</taxon>
        <taxon>Extremaceae</taxon>
        <taxon>Vermiconidia</taxon>
    </lineage>
</organism>
<evidence type="ECO:0000313" key="2">
    <source>
        <dbReference type="Proteomes" id="UP001281147"/>
    </source>
</evidence>
<proteinExistence type="predicted"/>
<keyword evidence="2" id="KW-1185">Reference proteome</keyword>